<dbReference type="SUPFAM" id="SSF52540">
    <property type="entry name" value="P-loop containing nucleoside triphosphate hydrolases"/>
    <property type="match status" value="1"/>
</dbReference>
<dbReference type="InterPro" id="IPR027417">
    <property type="entry name" value="P-loop_NTPase"/>
</dbReference>
<evidence type="ECO:0000313" key="2">
    <source>
        <dbReference type="EMBL" id="QLN00624.1"/>
    </source>
</evidence>
<dbReference type="RefSeq" id="WP_181202534.1">
    <property type="nucleotide sequence ID" value="NZ_CP055675.1"/>
</dbReference>
<dbReference type="AlphaFoldDB" id="A0A8E4IKE4"/>
<feature type="coiled-coil region" evidence="1">
    <location>
        <begin position="595"/>
        <end position="629"/>
    </location>
</feature>
<reference evidence="2 3" key="1">
    <citation type="submission" date="2020-06" db="EMBL/GenBank/DDBJ databases">
        <title>REHAB project genomes.</title>
        <authorList>
            <person name="Shaw L.P."/>
        </authorList>
    </citation>
    <scope>NUCLEOTIDE SEQUENCE [LARGE SCALE GENOMIC DNA]</scope>
    <source>
        <strain evidence="2 3">RHB28-C13</strain>
    </source>
</reference>
<feature type="coiled-coil region" evidence="1">
    <location>
        <begin position="371"/>
        <end position="438"/>
    </location>
</feature>
<dbReference type="Gene3D" id="3.40.50.300">
    <property type="entry name" value="P-loop containing nucleotide triphosphate hydrolases"/>
    <property type="match status" value="1"/>
</dbReference>
<keyword evidence="1" id="KW-0175">Coiled coil</keyword>
<proteinExistence type="predicted"/>
<sequence>MKIKKVIVEGFRAYQTKEDGTFDFSTPTGECANFVSLYAPNGFGKTSCYDAVEWALTNNIGRFVRDYTRTENDNLSKSQNQPSKKQYILRNRFIKDTDPSRVTVVCDKGESRVKNVPKAKSGSRDYLFKREALEKGLEALSDVFLSQEAIDAFIREEKPEARYARFMSTFGDEDEAYRANLTALKRELSIILRASEDEIVQLKKIADVPIRETIFKDINETIDALNISNENVSQIDKTFDDDCEREIISLITKRTHDLQAKAHDARNSIEELLITASKSEEIFIAKQKKDSKKALLDQVVSRRVSVAKREELVASVLSLKGILQAESSRESKLIEVASKLPDFRLINEKITIARKNLLLIQQNLYKIQGEAQSFTQRRDESQRLLAELEVATNSLLELQNASTSIFPQIAELTNSVPIREAERSAKKLRQQVLATKISHEREELIRVEAIEINEERIDSTDLAALLREQFSTLPLKAAILKRNAKAEEFTEASKNLDQIRTHTSQVANLIELGASLLSMSHSKECPLCAHQHPSHQSLMDAVVNNKALSDIESAALKAKEMCRVALEEASENVTSQILEWAAAKTRVSLYLRSSIEIDESEFRALTLELEKIEQLLSETNLQLAALKSRVNNLPEKQLNSSIAKQLHELTKRRTTELKDLEDSSSKITQLQRVIKEEQQKYEQINAEVTLAENSELVNEISEYCINNAIQPEQIQLSIEQGRAEIQKRIAATLTRIDLLQGEVIALDLNDPTLASTTIEELNKNELDLRSDILNSDMVIVPFVATIKRYFPSYEDSWNAQILHEYLSTAVLQRKKKNKLSIPFANILY</sequence>
<dbReference type="Proteomes" id="UP000510927">
    <property type="component" value="Chromosome"/>
</dbReference>
<organism evidence="2 3">
    <name type="scientific">Escherichia fergusonii</name>
    <dbReference type="NCBI Taxonomy" id="564"/>
    <lineage>
        <taxon>Bacteria</taxon>
        <taxon>Pseudomonadati</taxon>
        <taxon>Pseudomonadota</taxon>
        <taxon>Gammaproteobacteria</taxon>
        <taxon>Enterobacterales</taxon>
        <taxon>Enterobacteriaceae</taxon>
        <taxon>Escherichia</taxon>
    </lineage>
</organism>
<dbReference type="EMBL" id="CP055675">
    <property type="protein sequence ID" value="QLN00624.1"/>
    <property type="molecule type" value="Genomic_DNA"/>
</dbReference>
<protein>
    <submittedName>
        <fullName evidence="2">Uncharacterized protein</fullName>
    </submittedName>
</protein>
<feature type="coiled-coil region" evidence="1">
    <location>
        <begin position="660"/>
        <end position="694"/>
    </location>
</feature>
<evidence type="ECO:0000313" key="3">
    <source>
        <dbReference type="Proteomes" id="UP000510927"/>
    </source>
</evidence>
<name>A0A8E4IKE4_ESCFE</name>
<gene>
    <name evidence="2" type="ORF">HVY52_12705</name>
</gene>
<accession>A0A8E4IKE4</accession>
<evidence type="ECO:0000256" key="1">
    <source>
        <dbReference type="SAM" id="Coils"/>
    </source>
</evidence>